<dbReference type="GO" id="GO:0030246">
    <property type="term" value="F:carbohydrate binding"/>
    <property type="evidence" value="ECO:0007669"/>
    <property type="project" value="InterPro"/>
</dbReference>
<reference evidence="2 3" key="1">
    <citation type="submission" date="2015-12" db="EMBL/GenBank/DDBJ databases">
        <title>Complete genome of Lacimicrobium alkaliphilum KCTC 32984.</title>
        <authorList>
            <person name="Kim S.-G."/>
            <person name="Lee Y.-J."/>
        </authorList>
    </citation>
    <scope>NUCLEOTIDE SEQUENCE [LARGE SCALE GENOMIC DNA]</scope>
    <source>
        <strain evidence="2 3">YelD216</strain>
    </source>
</reference>
<dbReference type="Proteomes" id="UP000068447">
    <property type="component" value="Chromosome"/>
</dbReference>
<dbReference type="Gene3D" id="2.60.40.680">
    <property type="match status" value="1"/>
</dbReference>
<name>A0A0U2QL70_9ALTE</name>
<keyword evidence="1" id="KW-0732">Signal</keyword>
<organism evidence="2 3">
    <name type="scientific">Lacimicrobium alkaliphilum</name>
    <dbReference type="NCBI Taxonomy" id="1526571"/>
    <lineage>
        <taxon>Bacteria</taxon>
        <taxon>Pseudomonadati</taxon>
        <taxon>Pseudomonadota</taxon>
        <taxon>Gammaproteobacteria</taxon>
        <taxon>Alteromonadales</taxon>
        <taxon>Alteromonadaceae</taxon>
        <taxon>Lacimicrobium</taxon>
    </lineage>
</organism>
<dbReference type="InterPro" id="IPR008965">
    <property type="entry name" value="CBM2/CBM3_carb-bd_dom_sf"/>
</dbReference>
<feature type="chain" id="PRO_5006831928" description="Cohesin domain-containing protein" evidence="1">
    <location>
        <begin position="21"/>
        <end position="194"/>
    </location>
</feature>
<protein>
    <recommendedName>
        <fullName evidence="4">Cohesin domain-containing protein</fullName>
    </recommendedName>
</protein>
<dbReference type="EMBL" id="CP013650">
    <property type="protein sequence ID" value="ALS98059.1"/>
    <property type="molecule type" value="Genomic_DNA"/>
</dbReference>
<accession>A0A0U2QL70</accession>
<sequence length="194" mass="20707">MKMIRSLLIALALVTTSSHAAFLSLTPSVSFAETGDTVVLDLMIGGLGDGGPDSLGDFDLDILYDPAVVSISSYSLTNMLGDIDFFEAFDFSLGDDGLGTLGLSVVSFLTDSELNALQPDSFSLATISFSVDFLPENSFTWVEIGTIYGMGDVFGDPLEITSTANALITNSINEPAAFWLMLLPALLLLKRRRS</sequence>
<dbReference type="SUPFAM" id="SSF49384">
    <property type="entry name" value="Carbohydrate-binding domain"/>
    <property type="match status" value="1"/>
</dbReference>
<feature type="signal peptide" evidence="1">
    <location>
        <begin position="1"/>
        <end position="20"/>
    </location>
</feature>
<proteinExistence type="predicted"/>
<evidence type="ECO:0008006" key="4">
    <source>
        <dbReference type="Google" id="ProtNLM"/>
    </source>
</evidence>
<keyword evidence="3" id="KW-1185">Reference proteome</keyword>
<dbReference type="OrthoDB" id="6388178at2"/>
<dbReference type="KEGG" id="lal:AT746_07145"/>
<evidence type="ECO:0000256" key="1">
    <source>
        <dbReference type="SAM" id="SignalP"/>
    </source>
</evidence>
<evidence type="ECO:0000313" key="2">
    <source>
        <dbReference type="EMBL" id="ALS98059.1"/>
    </source>
</evidence>
<dbReference type="STRING" id="1526571.AT746_07145"/>
<gene>
    <name evidence="2" type="ORF">AT746_07145</name>
</gene>
<evidence type="ECO:0000313" key="3">
    <source>
        <dbReference type="Proteomes" id="UP000068447"/>
    </source>
</evidence>
<dbReference type="RefSeq" id="WP_062478379.1">
    <property type="nucleotide sequence ID" value="NZ_CP013650.1"/>
</dbReference>
<dbReference type="AlphaFoldDB" id="A0A0U2QL70"/>